<name>A0A543I2X2_9MICO</name>
<organism evidence="1 2">
    <name type="scientific">Humibacillus xanthopallidus</name>
    <dbReference type="NCBI Taxonomy" id="412689"/>
    <lineage>
        <taxon>Bacteria</taxon>
        <taxon>Bacillati</taxon>
        <taxon>Actinomycetota</taxon>
        <taxon>Actinomycetes</taxon>
        <taxon>Micrococcales</taxon>
        <taxon>Intrasporangiaceae</taxon>
        <taxon>Humibacillus</taxon>
    </lineage>
</organism>
<accession>A0A543I2X2</accession>
<evidence type="ECO:0000313" key="2">
    <source>
        <dbReference type="Proteomes" id="UP000316747"/>
    </source>
</evidence>
<evidence type="ECO:0000313" key="1">
    <source>
        <dbReference type="EMBL" id="TQM64925.1"/>
    </source>
</evidence>
<dbReference type="Gene3D" id="2.40.30.100">
    <property type="entry name" value="AF2212/PG0164-like"/>
    <property type="match status" value="1"/>
</dbReference>
<protein>
    <submittedName>
        <fullName evidence="1">Uncharacterized protein DUF1905</fullName>
    </submittedName>
</protein>
<dbReference type="SUPFAM" id="SSF141694">
    <property type="entry name" value="AF2212/PG0164-like"/>
    <property type="match status" value="1"/>
</dbReference>
<keyword evidence="2" id="KW-1185">Reference proteome</keyword>
<dbReference type="InterPro" id="IPR015018">
    <property type="entry name" value="DUF1905"/>
</dbReference>
<dbReference type="InterPro" id="IPR037079">
    <property type="entry name" value="AF2212/PG0164-like_sf"/>
</dbReference>
<proteinExistence type="predicted"/>
<dbReference type="RefSeq" id="WP_141842497.1">
    <property type="nucleotide sequence ID" value="NZ_VFPM01000001.1"/>
</dbReference>
<dbReference type="OrthoDB" id="9808666at2"/>
<dbReference type="AlphaFoldDB" id="A0A543I2X2"/>
<dbReference type="Proteomes" id="UP000316747">
    <property type="component" value="Unassembled WGS sequence"/>
</dbReference>
<comment type="caution">
    <text evidence="1">The sequence shown here is derived from an EMBL/GenBank/DDBJ whole genome shotgun (WGS) entry which is preliminary data.</text>
</comment>
<gene>
    <name evidence="1" type="ORF">FBY41_1307</name>
</gene>
<reference evidence="1 2" key="1">
    <citation type="submission" date="2019-06" db="EMBL/GenBank/DDBJ databases">
        <title>Genome sequencing of plant associated microbes to promote plant fitness in Sorghum bicolor and Oryza sativa.</title>
        <authorList>
            <person name="Coleman-Derr D."/>
        </authorList>
    </citation>
    <scope>NUCLEOTIDE SEQUENCE [LARGE SCALE GENOMIC DNA]</scope>
    <source>
        <strain evidence="1 2">KV-663</strain>
    </source>
</reference>
<dbReference type="EMBL" id="VFPM01000001">
    <property type="protein sequence ID" value="TQM64925.1"/>
    <property type="molecule type" value="Genomic_DNA"/>
</dbReference>
<dbReference type="Pfam" id="PF08922">
    <property type="entry name" value="DUF1905"/>
    <property type="match status" value="1"/>
</dbReference>
<sequence>MKLQFSGEVWEWHGPSPYHFVSVPEDECQALHDVAHVSHGWGMIPVTARVGHTEWPTSLWPKDEGYIVPFKAAVRRAEHIVVGDVVTVTLTVRGEA</sequence>